<organism evidence="16 17">
    <name type="scientific">Necator americanus</name>
    <name type="common">Human hookworm</name>
    <dbReference type="NCBI Taxonomy" id="51031"/>
    <lineage>
        <taxon>Eukaryota</taxon>
        <taxon>Metazoa</taxon>
        <taxon>Ecdysozoa</taxon>
        <taxon>Nematoda</taxon>
        <taxon>Chromadorea</taxon>
        <taxon>Rhabditida</taxon>
        <taxon>Rhabditina</taxon>
        <taxon>Rhabditomorpha</taxon>
        <taxon>Strongyloidea</taxon>
        <taxon>Ancylostomatidae</taxon>
        <taxon>Bunostominae</taxon>
        <taxon>Necator</taxon>
    </lineage>
</organism>
<evidence type="ECO:0000256" key="11">
    <source>
        <dbReference type="ARBA" id="ARBA00023034"/>
    </source>
</evidence>
<keyword evidence="11" id="KW-0333">Golgi apparatus</keyword>
<evidence type="ECO:0000256" key="9">
    <source>
        <dbReference type="ARBA" id="ARBA00022840"/>
    </source>
</evidence>
<feature type="domain" description="PID" evidence="14">
    <location>
        <begin position="343"/>
        <end position="404"/>
    </location>
</feature>
<evidence type="ECO:0000256" key="1">
    <source>
        <dbReference type="ARBA" id="ARBA00004601"/>
    </source>
</evidence>
<gene>
    <name evidence="16" type="primary">Necator_chrV.g17472</name>
    <name evidence="16" type="ORF">RB195_012682</name>
</gene>
<keyword evidence="10" id="KW-0653">Protein transport</keyword>
<feature type="compositionally biased region" description="Basic and acidic residues" evidence="13">
    <location>
        <begin position="1376"/>
        <end position="1386"/>
    </location>
</feature>
<keyword evidence="12" id="KW-0175">Coiled coil</keyword>
<dbReference type="InterPro" id="IPR006020">
    <property type="entry name" value="PTB/PI_dom"/>
</dbReference>
<evidence type="ECO:0000256" key="4">
    <source>
        <dbReference type="ARBA" id="ARBA00022448"/>
    </source>
</evidence>
<sequence length="1386" mass="155246">MDSQKRLKINFTQNLSSVLSDPGRSRSEVNTFFTRHWGDSFVPPTTIPRSTLIPPISDQQFVTHQKNTGRIYKRYHATKRALAALQQPSTCGEGDADDLPLVLMDPLFHLSDERTFTDIFTVPQKGVPDPLIVTRSGKTAVSCPPEVDSRKEHGSFRDYMSLSSRLESFHDVVDSRLATRLVAKSAAFWQMVHSYGRLHEELADAMGNIRKVRSNLQAVSHLVCDRTRKIIRLYEQREKKHKLLAKLFDVACLREAQTTVQMLLNQSDYPKAIECIETSEDVLSCELNGVQCFRHLGSQLTELYGVIGRMMLEDFASLIQKEFGTKPEEGVLMTYDGELTCVIMGLVQVRRFSFMSMIRTEILEAVKGILRHEVKLHIVQSGLDLTDFDPTLSQLGEPVRRLSFDDWLKTVDDVTKEFFNFCKRVEALQKVVYECAERIRNHSTATKRMKSPFSEDSLQVRATLELSSSDQDLTFGGLSSTTDLMSSSDPAALLAVEIRSLPQLLKSASILAEFAHHCAQTRLCRLLVARSKLQEGVQDLTTPEQMTQMISLVKTYQQDCSVQGWHKTEPIAVSPLSKCLQKLCLEYIERFHSQRRAKMSSMLDAELWKASEVAAEFQCLVDEAIRTNRLRNVPASGLSVGGEALMVENTPYVVVGSSLIFMKILADYCECFAALPTFAADILSRVVELLKGFNSRCCQLILGAGALQLVGLKTISVRNLALASRSLQLIVHFIPMVANEAESSLKEDQKHLMRHFKQALTDYSDHIGEITAKLISVIDHHTINCLNNWEVTSSVPSPSFQQICRQMQKFHNGLAGIFPDEQIKSLFDTVHEHFKGNLKLHLAKIGISPHDSLKYGFVSQDYAFYAQSLKAMSSCNDLYVESLNDVIYGRYSLRESEPPGLPTVPLTPQCTSVIGHARVQGLMAFVGLAEKCSLQLSRVASSRATPVQMTDKGLFMQPLQGLRLPGDFKVARERGLVALRASLVKLGDGSVWVPVFDGSFASKTGTEREPFHESGFYPAMGTPMGPVKINIGDKIKDQFMVKKKIGEGACGQVYLVNLLDKNGKAKGKAAMKVEPLMKSKDDEILKMEIFVLKKIQNSRHVCRCYASGKTDSFTFVVMSLLGKELSDIRRRLPNRKMSAPSTLRICIQVIRGLQDLHEAGFVHRDVKPSNLAMGLANTQVVYIFDFGLARQILLPDEGGKLRLREARTKVMFRGTVRYCSLNVHQHKEQGRHDDLYGALYSMIECLTASLPWKGMVRKEAAKVKENTGDIALCKGCPPSFLEMAKTLRKLVYKDVPPYKQFMEKLKQDLPPKIKMTDPYEWNKAGGTIADKEGENVKSDRAEADKDAANDKNTVNEIDESVVTEERGSVASMDTDDYAKEDTLEGI</sequence>
<dbReference type="PROSITE" id="PS50011">
    <property type="entry name" value="PROTEIN_KINASE_DOM"/>
    <property type="match status" value="1"/>
</dbReference>
<protein>
    <recommendedName>
        <fullName evidence="3">Vacuolar protein sorting-associated protein 54</fullName>
    </recommendedName>
</protein>
<dbReference type="Gene3D" id="1.10.510.10">
    <property type="entry name" value="Transferase(Phosphotransferase) domain 1"/>
    <property type="match status" value="1"/>
</dbReference>
<keyword evidence="17" id="KW-1185">Reference proteome</keyword>
<dbReference type="InterPro" id="IPR000719">
    <property type="entry name" value="Prot_kinase_dom"/>
</dbReference>
<feature type="domain" description="Protein kinase" evidence="15">
    <location>
        <begin position="1039"/>
        <end position="1313"/>
    </location>
</feature>
<dbReference type="InterPro" id="IPR039745">
    <property type="entry name" value="Vps54"/>
</dbReference>
<evidence type="ECO:0000256" key="7">
    <source>
        <dbReference type="ARBA" id="ARBA00022741"/>
    </source>
</evidence>
<keyword evidence="6" id="KW-0808">Transferase</keyword>
<dbReference type="InterPro" id="IPR012501">
    <property type="entry name" value="Vps54_C"/>
</dbReference>
<evidence type="ECO:0000259" key="14">
    <source>
        <dbReference type="PROSITE" id="PS01179"/>
    </source>
</evidence>
<dbReference type="PANTHER" id="PTHR12965:SF0">
    <property type="entry name" value="VACUOLAR PROTEIN SORTING-ASSOCIATED PROTEIN 54"/>
    <property type="match status" value="1"/>
</dbReference>
<evidence type="ECO:0000313" key="17">
    <source>
        <dbReference type="Proteomes" id="UP001303046"/>
    </source>
</evidence>
<evidence type="ECO:0000256" key="12">
    <source>
        <dbReference type="ARBA" id="ARBA00023054"/>
    </source>
</evidence>
<dbReference type="SUPFAM" id="SSF56112">
    <property type="entry name" value="Protein kinase-like (PK-like)"/>
    <property type="match status" value="1"/>
</dbReference>
<keyword evidence="7" id="KW-0547">Nucleotide-binding</keyword>
<dbReference type="PANTHER" id="PTHR12965">
    <property type="entry name" value="VACUOLAR PROTEIN SORTING 54"/>
    <property type="match status" value="1"/>
</dbReference>
<reference evidence="16 17" key="1">
    <citation type="submission" date="2023-08" db="EMBL/GenBank/DDBJ databases">
        <title>A Necator americanus chromosomal reference genome.</title>
        <authorList>
            <person name="Ilik V."/>
            <person name="Petrzelkova K.J."/>
            <person name="Pardy F."/>
            <person name="Fuh T."/>
            <person name="Niatou-Singa F.S."/>
            <person name="Gouil Q."/>
            <person name="Baker L."/>
            <person name="Ritchie M.E."/>
            <person name="Jex A.R."/>
            <person name="Gazzola D."/>
            <person name="Li H."/>
            <person name="Toshio Fujiwara R."/>
            <person name="Zhan B."/>
            <person name="Aroian R.V."/>
            <person name="Pafco B."/>
            <person name="Schwarz E.M."/>
        </authorList>
    </citation>
    <scope>NUCLEOTIDE SEQUENCE [LARGE SCALE GENOMIC DNA]</scope>
    <source>
        <strain evidence="16 17">Aroian</strain>
        <tissue evidence="16">Whole animal</tissue>
    </source>
</reference>
<evidence type="ECO:0000256" key="8">
    <source>
        <dbReference type="ARBA" id="ARBA00022777"/>
    </source>
</evidence>
<evidence type="ECO:0000256" key="5">
    <source>
        <dbReference type="ARBA" id="ARBA00022527"/>
    </source>
</evidence>
<evidence type="ECO:0000256" key="13">
    <source>
        <dbReference type="SAM" id="MobiDB-lite"/>
    </source>
</evidence>
<evidence type="ECO:0000256" key="2">
    <source>
        <dbReference type="ARBA" id="ARBA00009150"/>
    </source>
</evidence>
<evidence type="ECO:0000256" key="3">
    <source>
        <dbReference type="ARBA" id="ARBA00017665"/>
    </source>
</evidence>
<dbReference type="EMBL" id="JAVFWL010000005">
    <property type="protein sequence ID" value="KAK6753234.1"/>
    <property type="molecule type" value="Genomic_DNA"/>
</dbReference>
<dbReference type="Pfam" id="PF00069">
    <property type="entry name" value="Pkinase"/>
    <property type="match status" value="1"/>
</dbReference>
<dbReference type="Pfam" id="PF07928">
    <property type="entry name" value="Vps54"/>
    <property type="match status" value="1"/>
</dbReference>
<dbReference type="Gene3D" id="1.20.1280.130">
    <property type="match status" value="1"/>
</dbReference>
<dbReference type="InterPro" id="IPR047916">
    <property type="entry name" value="TTBK_Asator-like_STKc"/>
</dbReference>
<comment type="caution">
    <text evidence="16">The sequence shown here is derived from an EMBL/GenBank/DDBJ whole genome shotgun (WGS) entry which is preliminary data.</text>
</comment>
<keyword evidence="9" id="KW-0067">ATP-binding</keyword>
<dbReference type="SMART" id="SM00220">
    <property type="entry name" value="S_TKc"/>
    <property type="match status" value="1"/>
</dbReference>
<dbReference type="Proteomes" id="UP001303046">
    <property type="component" value="Unassembled WGS sequence"/>
</dbReference>
<keyword evidence="4" id="KW-0813">Transport</keyword>
<comment type="similarity">
    <text evidence="2">Belongs to the VPS54 family.</text>
</comment>
<feature type="region of interest" description="Disordered" evidence="13">
    <location>
        <begin position="1325"/>
        <end position="1386"/>
    </location>
</feature>
<keyword evidence="5" id="KW-0723">Serine/threonine-protein kinase</keyword>
<keyword evidence="8" id="KW-0418">Kinase</keyword>
<accession>A0ABR1DS75</accession>
<name>A0ABR1DS75_NECAM</name>
<evidence type="ECO:0000256" key="10">
    <source>
        <dbReference type="ARBA" id="ARBA00022927"/>
    </source>
</evidence>
<proteinExistence type="inferred from homology"/>
<dbReference type="CDD" id="cd14017">
    <property type="entry name" value="STKc_TTBK"/>
    <property type="match status" value="1"/>
</dbReference>
<evidence type="ECO:0000256" key="6">
    <source>
        <dbReference type="ARBA" id="ARBA00022679"/>
    </source>
</evidence>
<dbReference type="InterPro" id="IPR019515">
    <property type="entry name" value="VPS54_N"/>
</dbReference>
<evidence type="ECO:0000313" key="16">
    <source>
        <dbReference type="EMBL" id="KAK6753234.1"/>
    </source>
</evidence>
<feature type="compositionally biased region" description="Basic and acidic residues" evidence="13">
    <location>
        <begin position="1329"/>
        <end position="1349"/>
    </location>
</feature>
<comment type="subcellular location">
    <subcellularLocation>
        <location evidence="1">Golgi apparatus</location>
        <location evidence="1">trans-Golgi network</location>
    </subcellularLocation>
</comment>
<evidence type="ECO:0000259" key="15">
    <source>
        <dbReference type="PROSITE" id="PS50011"/>
    </source>
</evidence>
<dbReference type="InterPro" id="IPR011009">
    <property type="entry name" value="Kinase-like_dom_sf"/>
</dbReference>
<dbReference type="Pfam" id="PF10475">
    <property type="entry name" value="Vps54_N"/>
    <property type="match status" value="1"/>
</dbReference>
<dbReference type="PROSITE" id="PS01179">
    <property type="entry name" value="PID"/>
    <property type="match status" value="1"/>
</dbReference>
<dbReference type="Gene3D" id="6.10.250.860">
    <property type="match status" value="1"/>
</dbReference>